<evidence type="ECO:0000259" key="2">
    <source>
        <dbReference type="Pfam" id="PF07728"/>
    </source>
</evidence>
<evidence type="ECO:0000256" key="1">
    <source>
        <dbReference type="SAM" id="Coils"/>
    </source>
</evidence>
<accession>A0A1F5PX30</accession>
<dbReference type="Proteomes" id="UP000177281">
    <property type="component" value="Unassembled WGS sequence"/>
</dbReference>
<dbReference type="EMBL" id="MFFB01000018">
    <property type="protein sequence ID" value="OGE94407.1"/>
    <property type="molecule type" value="Genomic_DNA"/>
</dbReference>
<dbReference type="InterPro" id="IPR025662">
    <property type="entry name" value="Sigma_54_int_dom_ATP-bd_1"/>
</dbReference>
<name>A0A1F5PX30_9BACT</name>
<protein>
    <recommendedName>
        <fullName evidence="2">ATPase dynein-related AAA domain-containing protein</fullName>
    </recommendedName>
</protein>
<dbReference type="InterPro" id="IPR027417">
    <property type="entry name" value="P-loop_NTPase"/>
</dbReference>
<dbReference type="Gene3D" id="3.40.50.300">
    <property type="entry name" value="P-loop containing nucleotide triphosphate hydrolases"/>
    <property type="match status" value="1"/>
</dbReference>
<dbReference type="PROSITE" id="PS00675">
    <property type="entry name" value="SIGMA54_INTERACT_1"/>
    <property type="match status" value="1"/>
</dbReference>
<dbReference type="STRING" id="1817841.A3B10_01230"/>
<reference evidence="3 4" key="1">
    <citation type="journal article" date="2016" name="Nat. Commun.">
        <title>Thousands of microbial genomes shed light on interconnected biogeochemical processes in an aquifer system.</title>
        <authorList>
            <person name="Anantharaman K."/>
            <person name="Brown C.T."/>
            <person name="Hug L.A."/>
            <person name="Sharon I."/>
            <person name="Castelle C.J."/>
            <person name="Probst A.J."/>
            <person name="Thomas B.C."/>
            <person name="Singh A."/>
            <person name="Wilkins M.J."/>
            <person name="Karaoz U."/>
            <person name="Brodie E.L."/>
            <person name="Williams K.H."/>
            <person name="Hubbard S.S."/>
            <person name="Banfield J.F."/>
        </authorList>
    </citation>
    <scope>NUCLEOTIDE SEQUENCE [LARGE SCALE GENOMIC DNA]</scope>
</reference>
<organism evidence="3 4">
    <name type="scientific">Candidatus Doudnabacteria bacterium RIFCSPLOWO2_01_FULL_44_21</name>
    <dbReference type="NCBI Taxonomy" id="1817841"/>
    <lineage>
        <taxon>Bacteria</taxon>
        <taxon>Candidatus Doudnaibacteriota</taxon>
    </lineage>
</organism>
<dbReference type="AlphaFoldDB" id="A0A1F5PX30"/>
<dbReference type="SUPFAM" id="SSF52540">
    <property type="entry name" value="P-loop containing nucleoside triphosphate hydrolases"/>
    <property type="match status" value="1"/>
</dbReference>
<comment type="caution">
    <text evidence="3">The sequence shown here is derived from an EMBL/GenBank/DDBJ whole genome shotgun (WGS) entry which is preliminary data.</text>
</comment>
<evidence type="ECO:0000313" key="3">
    <source>
        <dbReference type="EMBL" id="OGE94407.1"/>
    </source>
</evidence>
<feature type="domain" description="ATPase dynein-related AAA" evidence="2">
    <location>
        <begin position="210"/>
        <end position="345"/>
    </location>
</feature>
<evidence type="ECO:0000313" key="4">
    <source>
        <dbReference type="Proteomes" id="UP000177281"/>
    </source>
</evidence>
<proteinExistence type="predicted"/>
<keyword evidence="1" id="KW-0175">Coiled coil</keyword>
<dbReference type="InterPro" id="IPR011704">
    <property type="entry name" value="ATPase_dyneun-rel_AAA"/>
</dbReference>
<dbReference type="GO" id="GO:0016887">
    <property type="term" value="F:ATP hydrolysis activity"/>
    <property type="evidence" value="ECO:0007669"/>
    <property type="project" value="InterPro"/>
</dbReference>
<dbReference type="GO" id="GO:0005524">
    <property type="term" value="F:ATP binding"/>
    <property type="evidence" value="ECO:0007669"/>
    <property type="project" value="InterPro"/>
</dbReference>
<sequence>MSPERGGIHPIYERIGEEVGPAPTDFKAETKGSPEALSEELFALWQDYRRLAKTKDADPTKLLDLKHAIAQRWHDPKVQEVFKTNLDRSLVEEARTFSPAVNFGRLQRNRNGHQSRREALQREIFQHRDKDPDELTQIEVAELTGKINGEEKQLEGLEKQNPELAARLSFERVREYRKQLSKDGFIWTPSREEYFRKIIDHLVVVNQNRPLLLSGETGTGKTRLARAVAKRLTGKPAYEVGEEAKTDIRPLLGSRTIDAQGSYVNYGQLGQALSGKETSRDKEVGDGGIFYMDEMNGYPPDALRSLVKQVSGRRTGEEVSFAAWYGAKEKFAQNFGFLGSANLASEKHPDRAELPVEVARELATLEIDYPPQTPKDPEFYEMMLASLMDQNGRIRLSATELAPEYEDIADTTTNEKHKQLNEQPEAGGTLWRFANLVADVQRSYKGEDNTLTPTDRDASYLRAAVLDPGLVLSWLAAYRKSAQRQEVSLQAFLNEKLQTWADQKTYPEEDRNLLAKFISKFNLDAPVGPQRIEHTILSPHEIGVLSPRVPRTAETLKDAPAPIEHEEYLPDGTRVVFTDRSSQVKGGTRMTKMGDPKKQVWTFQGWGLNEHDGQAVMKNDDDEVKLVPITEWDTKWGVVSGNFTERFEGREIKLDVLEARKQSEQFYKEHNLAEFAANLPRDIKFSRDGEARIREALKMGFDRAMILPASELQSRSIEALATELATKPQPGLAANEQFTTPYFETGTKTARTDNRPKGKAYMLLYSSGAIPAKTRNQTPTQLYPMFKAKKWDGLTLAEYLLLQRKESEQNKDHRFDAYSDTPANSQWTWILDSRVPQTDPNAPAGVVRAGWNPGARRVVVARDGVEVSISGLGARPAVVVEIL</sequence>
<feature type="coiled-coil region" evidence="1">
    <location>
        <begin position="103"/>
        <end position="167"/>
    </location>
</feature>
<gene>
    <name evidence="3" type="ORF">A3B10_01230</name>
</gene>
<dbReference type="Pfam" id="PF07728">
    <property type="entry name" value="AAA_5"/>
    <property type="match status" value="1"/>
</dbReference>